<proteinExistence type="predicted"/>
<dbReference type="InterPro" id="IPR050109">
    <property type="entry name" value="HTH-type_TetR-like_transc_reg"/>
</dbReference>
<dbReference type="AlphaFoldDB" id="A0A7G9YEM0"/>
<gene>
    <name evidence="6" type="ORF">KCGBEFIM_00029</name>
</gene>
<dbReference type="PANTHER" id="PTHR30055">
    <property type="entry name" value="HTH-TYPE TRANSCRIPTIONAL REGULATOR RUTR"/>
    <property type="match status" value="1"/>
</dbReference>
<keyword evidence="3" id="KW-0804">Transcription</keyword>
<keyword evidence="1" id="KW-0805">Transcription regulation</keyword>
<feature type="domain" description="HTH tetR-type" evidence="5">
    <location>
        <begin position="6"/>
        <end position="66"/>
    </location>
</feature>
<feature type="DNA-binding region" description="H-T-H motif" evidence="4">
    <location>
        <begin position="29"/>
        <end position="48"/>
    </location>
</feature>
<dbReference type="GO" id="GO:0000976">
    <property type="term" value="F:transcription cis-regulatory region binding"/>
    <property type="evidence" value="ECO:0007669"/>
    <property type="project" value="TreeGrafter"/>
</dbReference>
<sequence length="211" mass="24744">MQTLKKEIEGRILNAARVEFAEHGFIKAKMRSIAERAGVSTGNLYTYFPNKDDIICALVAPTVDQINEYVSYDRIAEQTKCGEGWTYDRRREFYLEIADFHYRNRKDMKLILFKSQGSSLEDFREDCIRKLDETIPLCKDMLPYKEADGKVDEFLWHSLHSFVINTFAEMTMHDLDREGMRQGAVDLATYMHYGWHAIMISRIEDFAKKNE</sequence>
<dbReference type="InterPro" id="IPR009057">
    <property type="entry name" value="Homeodomain-like_sf"/>
</dbReference>
<keyword evidence="2 4" id="KW-0238">DNA-binding</keyword>
<evidence type="ECO:0000256" key="3">
    <source>
        <dbReference type="ARBA" id="ARBA00023163"/>
    </source>
</evidence>
<dbReference type="InterPro" id="IPR001647">
    <property type="entry name" value="HTH_TetR"/>
</dbReference>
<dbReference type="PRINTS" id="PR00455">
    <property type="entry name" value="HTHTETR"/>
</dbReference>
<reference evidence="6" key="1">
    <citation type="submission" date="2020-06" db="EMBL/GenBank/DDBJ databases">
        <title>Unique genomic features of the anaerobic methanotrophic archaea.</title>
        <authorList>
            <person name="Chadwick G.L."/>
            <person name="Skennerton C.T."/>
            <person name="Laso-Perez R."/>
            <person name="Leu A.O."/>
            <person name="Speth D.R."/>
            <person name="Yu H."/>
            <person name="Morgan-Lang C."/>
            <person name="Hatzenpichler R."/>
            <person name="Goudeau D."/>
            <person name="Malmstrom R."/>
            <person name="Brazelton W.J."/>
            <person name="Woyke T."/>
            <person name="Hallam S.J."/>
            <person name="Tyson G.W."/>
            <person name="Wegener G."/>
            <person name="Boetius A."/>
            <person name="Orphan V."/>
        </authorList>
    </citation>
    <scope>NUCLEOTIDE SEQUENCE</scope>
</reference>
<dbReference type="PANTHER" id="PTHR30055:SF234">
    <property type="entry name" value="HTH-TYPE TRANSCRIPTIONAL REGULATOR BETI"/>
    <property type="match status" value="1"/>
</dbReference>
<protein>
    <recommendedName>
        <fullName evidence="5">HTH tetR-type domain-containing protein</fullName>
    </recommendedName>
</protein>
<evidence type="ECO:0000313" key="6">
    <source>
        <dbReference type="EMBL" id="QNO46454.1"/>
    </source>
</evidence>
<dbReference type="EMBL" id="MT631190">
    <property type="protein sequence ID" value="QNO46454.1"/>
    <property type="molecule type" value="Genomic_DNA"/>
</dbReference>
<organism evidence="6">
    <name type="scientific">Candidatus Methanogaster sp. ANME-2c ERB4</name>
    <dbReference type="NCBI Taxonomy" id="2759911"/>
    <lineage>
        <taxon>Archaea</taxon>
        <taxon>Methanobacteriati</taxon>
        <taxon>Methanobacteriota</taxon>
        <taxon>Stenosarchaea group</taxon>
        <taxon>Methanomicrobia</taxon>
        <taxon>Methanosarcinales</taxon>
        <taxon>ANME-2 cluster</taxon>
        <taxon>Candidatus Methanogasteraceae</taxon>
        <taxon>Candidatus Methanogaster</taxon>
    </lineage>
</organism>
<evidence type="ECO:0000256" key="1">
    <source>
        <dbReference type="ARBA" id="ARBA00023015"/>
    </source>
</evidence>
<dbReference type="GO" id="GO:0003700">
    <property type="term" value="F:DNA-binding transcription factor activity"/>
    <property type="evidence" value="ECO:0007669"/>
    <property type="project" value="TreeGrafter"/>
</dbReference>
<accession>A0A7G9YEM0</accession>
<evidence type="ECO:0000259" key="5">
    <source>
        <dbReference type="PROSITE" id="PS50977"/>
    </source>
</evidence>
<dbReference type="PROSITE" id="PS50977">
    <property type="entry name" value="HTH_TETR_2"/>
    <property type="match status" value="1"/>
</dbReference>
<dbReference type="Pfam" id="PF00440">
    <property type="entry name" value="TetR_N"/>
    <property type="match status" value="1"/>
</dbReference>
<evidence type="ECO:0000256" key="4">
    <source>
        <dbReference type="PROSITE-ProRule" id="PRU00335"/>
    </source>
</evidence>
<dbReference type="SUPFAM" id="SSF46689">
    <property type="entry name" value="Homeodomain-like"/>
    <property type="match status" value="1"/>
</dbReference>
<dbReference type="Gene3D" id="1.10.357.10">
    <property type="entry name" value="Tetracycline Repressor, domain 2"/>
    <property type="match status" value="1"/>
</dbReference>
<name>A0A7G9YEM0_9EURY</name>
<evidence type="ECO:0000256" key="2">
    <source>
        <dbReference type="ARBA" id="ARBA00023125"/>
    </source>
</evidence>